<dbReference type="AlphaFoldDB" id="A0A1C0YEG8"/>
<comment type="caution">
    <text evidence="2">The sequence shown here is derived from an EMBL/GenBank/DDBJ whole genome shotgun (WGS) entry which is preliminary data.</text>
</comment>
<accession>A0A1C0YEG8</accession>
<protein>
    <recommendedName>
        <fullName evidence="1">Primase C-terminal 1 domain-containing protein</fullName>
    </recommendedName>
</protein>
<evidence type="ECO:0000313" key="2">
    <source>
        <dbReference type="EMBL" id="OCS85539.1"/>
    </source>
</evidence>
<feature type="domain" description="Primase C-terminal 1" evidence="1">
    <location>
        <begin position="245"/>
        <end position="305"/>
    </location>
</feature>
<dbReference type="RefSeq" id="WP_066466272.1">
    <property type="nucleotide sequence ID" value="NZ_MATO01000065.1"/>
</dbReference>
<dbReference type="Proteomes" id="UP000093482">
    <property type="component" value="Unassembled WGS sequence"/>
</dbReference>
<evidence type="ECO:0000259" key="1">
    <source>
        <dbReference type="Pfam" id="PF08708"/>
    </source>
</evidence>
<evidence type="ECO:0000313" key="3">
    <source>
        <dbReference type="Proteomes" id="UP000093482"/>
    </source>
</evidence>
<proteinExistence type="predicted"/>
<dbReference type="OrthoDB" id="1790977at2"/>
<dbReference type="EMBL" id="MATO01000065">
    <property type="protein sequence ID" value="OCS85539.1"/>
    <property type="molecule type" value="Genomic_DNA"/>
</dbReference>
<keyword evidence="3" id="KW-1185">Reference proteome</keyword>
<sequence>MLQKRLQLLFSNGFVRKSNTQMHQTGRNGVVFTVKTKKHFEQQGVKGNIVHSFAQLEKSAPHCTHFTPNVFRIGAFNNVTETISGFTEQNLQQINTFVVDIDTHKYTPQEILLTCMDQSIGAPTWIVKTPRGYQVYFVLAQPFYISNAKEFRTLVIAKRIAHNLKRSLQDVQADLYCNDFGFFRVPSNVVWEQHTYTYTIDELIHWSMRFDDAENVLFTSPNKQGGALMNTPWCQALLQSQNVRGKKGQIGRNNMLFTLALVCFHDGWCKSETKPFIKCFNQRFYAPLKNNEVNTIVESAFSGRYSGPAAQYVEALLELYAPEHAQRVCLHSTWYKFKKSRDERVRSHNDEWEQDLIDYITAQKDENAPFLWATQKQICDAIGIPSSTLNDLIKKSTNLVLTRIGKGRGAKTGWTTVALYKQFLINAAIERAKAHTHYYTALHYTFEYYAPLEKNNGYKTLQQQLFGATSVTFEKYSNVP</sequence>
<reference evidence="2 3" key="1">
    <citation type="submission" date="2016-07" db="EMBL/GenBank/DDBJ databases">
        <title>Caryophanon latum genome sequencing.</title>
        <authorList>
            <person name="Verma A."/>
            <person name="Pal Y."/>
            <person name="Krishnamurthi S."/>
        </authorList>
    </citation>
    <scope>NUCLEOTIDE SEQUENCE [LARGE SCALE GENOMIC DNA]</scope>
    <source>
        <strain evidence="2 3">DSM 14151</strain>
    </source>
</reference>
<dbReference type="InterPro" id="IPR014820">
    <property type="entry name" value="PriCT_1"/>
</dbReference>
<gene>
    <name evidence="2" type="ORF">A6K76_15000</name>
</gene>
<name>A0A1C0YEG8_9BACL</name>
<organism evidence="2 3">
    <name type="scientific">Caryophanon latum</name>
    <dbReference type="NCBI Taxonomy" id="33977"/>
    <lineage>
        <taxon>Bacteria</taxon>
        <taxon>Bacillati</taxon>
        <taxon>Bacillota</taxon>
        <taxon>Bacilli</taxon>
        <taxon>Bacillales</taxon>
        <taxon>Caryophanaceae</taxon>
        <taxon>Caryophanon</taxon>
    </lineage>
</organism>
<dbReference type="Pfam" id="PF08708">
    <property type="entry name" value="PriCT_1"/>
    <property type="match status" value="1"/>
</dbReference>